<gene>
    <name evidence="8" type="ORF">AMTR_s00001p00255740</name>
</gene>
<dbReference type="InterPro" id="IPR013221">
    <property type="entry name" value="Mur_ligase_cen"/>
</dbReference>
<dbReference type="InterPro" id="IPR001645">
    <property type="entry name" value="Folylpolyglutamate_synth"/>
</dbReference>
<dbReference type="Gene3D" id="3.40.1190.10">
    <property type="entry name" value="Mur-like, catalytic domain"/>
    <property type="match status" value="1"/>
</dbReference>
<evidence type="ECO:0000256" key="4">
    <source>
        <dbReference type="ARBA" id="ARBA00022741"/>
    </source>
</evidence>
<evidence type="ECO:0000256" key="3">
    <source>
        <dbReference type="ARBA" id="ARBA00022723"/>
    </source>
</evidence>
<dbReference type="HOGENOM" id="CLU_015869_4_1_1"/>
<dbReference type="InterPro" id="IPR018109">
    <property type="entry name" value="Folylpolyglutamate_synth_CS"/>
</dbReference>
<protein>
    <recommendedName>
        <fullName evidence="7">Mur ligase central domain-containing protein</fullName>
    </recommendedName>
</protein>
<evidence type="ECO:0000259" key="7">
    <source>
        <dbReference type="Pfam" id="PF08245"/>
    </source>
</evidence>
<dbReference type="SUPFAM" id="SSF53244">
    <property type="entry name" value="MurD-like peptide ligases, peptide-binding domain"/>
    <property type="match status" value="1"/>
</dbReference>
<keyword evidence="2" id="KW-0436">Ligase</keyword>
<evidence type="ECO:0000256" key="2">
    <source>
        <dbReference type="ARBA" id="ARBA00022598"/>
    </source>
</evidence>
<keyword evidence="5" id="KW-0067">ATP-binding</keyword>
<name>W1NKV4_AMBTC</name>
<dbReference type="EMBL" id="KI397142">
    <property type="protein sequence ID" value="ERM96462.1"/>
    <property type="molecule type" value="Genomic_DNA"/>
</dbReference>
<dbReference type="PROSITE" id="PS01011">
    <property type="entry name" value="FOLYLPOLYGLU_SYNT_1"/>
    <property type="match status" value="1"/>
</dbReference>
<dbReference type="AlphaFoldDB" id="W1NKV4"/>
<keyword evidence="4" id="KW-0547">Nucleotide-binding</keyword>
<dbReference type="eggNOG" id="KOG2525">
    <property type="taxonomic scope" value="Eukaryota"/>
</dbReference>
<dbReference type="GO" id="GO:0046872">
    <property type="term" value="F:metal ion binding"/>
    <property type="evidence" value="ECO:0007669"/>
    <property type="project" value="UniProtKB-KW"/>
</dbReference>
<dbReference type="GO" id="GO:0009396">
    <property type="term" value="P:folic acid-containing compound biosynthetic process"/>
    <property type="evidence" value="ECO:0000318"/>
    <property type="project" value="GO_Central"/>
</dbReference>
<dbReference type="GO" id="GO:0008841">
    <property type="term" value="F:dihydrofolate synthase activity"/>
    <property type="evidence" value="ECO:0000318"/>
    <property type="project" value="GO_Central"/>
</dbReference>
<dbReference type="OrthoDB" id="5212574at2759"/>
<proteinExistence type="inferred from homology"/>
<reference evidence="9" key="1">
    <citation type="journal article" date="2013" name="Science">
        <title>The Amborella genome and the evolution of flowering plants.</title>
        <authorList>
            <consortium name="Amborella Genome Project"/>
        </authorList>
    </citation>
    <scope>NUCLEOTIDE SEQUENCE [LARGE SCALE GENOMIC DNA]</scope>
</reference>
<dbReference type="STRING" id="13333.W1NKV4"/>
<evidence type="ECO:0000313" key="9">
    <source>
        <dbReference type="Proteomes" id="UP000017836"/>
    </source>
</evidence>
<dbReference type="Gramene" id="ERM96462">
    <property type="protein sequence ID" value="ERM96462"/>
    <property type="gene ID" value="AMTR_s00001p00255740"/>
</dbReference>
<dbReference type="Gene3D" id="3.90.190.20">
    <property type="entry name" value="Mur ligase, C-terminal domain"/>
    <property type="match status" value="1"/>
</dbReference>
<dbReference type="PANTHER" id="PTHR11136:SF0">
    <property type="entry name" value="DIHYDROFOLATE SYNTHETASE-RELATED"/>
    <property type="match status" value="1"/>
</dbReference>
<dbReference type="KEGG" id="atr:18424396"/>
<dbReference type="Pfam" id="PF08245">
    <property type="entry name" value="Mur_ligase_M"/>
    <property type="match status" value="1"/>
</dbReference>
<keyword evidence="3" id="KW-0479">Metal-binding</keyword>
<dbReference type="GO" id="GO:0004326">
    <property type="term" value="F:tetrahydrofolylpolyglutamate synthase activity"/>
    <property type="evidence" value="ECO:0007669"/>
    <property type="project" value="InterPro"/>
</dbReference>
<evidence type="ECO:0000313" key="8">
    <source>
        <dbReference type="EMBL" id="ERM96462.1"/>
    </source>
</evidence>
<dbReference type="NCBIfam" id="TIGR01499">
    <property type="entry name" value="folC"/>
    <property type="match status" value="1"/>
</dbReference>
<dbReference type="PANTHER" id="PTHR11136">
    <property type="entry name" value="FOLYLPOLYGLUTAMATE SYNTHASE-RELATED"/>
    <property type="match status" value="1"/>
</dbReference>
<dbReference type="GO" id="GO:0005737">
    <property type="term" value="C:cytoplasm"/>
    <property type="evidence" value="ECO:0000318"/>
    <property type="project" value="GO_Central"/>
</dbReference>
<evidence type="ECO:0000256" key="6">
    <source>
        <dbReference type="ARBA" id="ARBA00022842"/>
    </source>
</evidence>
<dbReference type="InterPro" id="IPR036565">
    <property type="entry name" value="Mur-like_cat_sf"/>
</dbReference>
<dbReference type="Proteomes" id="UP000017836">
    <property type="component" value="Unassembled WGS sequence"/>
</dbReference>
<organism evidence="8 9">
    <name type="scientific">Amborella trichopoda</name>
    <dbReference type="NCBI Taxonomy" id="13333"/>
    <lineage>
        <taxon>Eukaryota</taxon>
        <taxon>Viridiplantae</taxon>
        <taxon>Streptophyta</taxon>
        <taxon>Embryophyta</taxon>
        <taxon>Tracheophyta</taxon>
        <taxon>Spermatophyta</taxon>
        <taxon>Magnoliopsida</taxon>
        <taxon>Amborellales</taxon>
        <taxon>Amborellaceae</taxon>
        <taxon>Amborella</taxon>
    </lineage>
</organism>
<dbReference type="PROSITE" id="PS01012">
    <property type="entry name" value="FOLYLPOLYGLU_SYNT_2"/>
    <property type="match status" value="1"/>
</dbReference>
<evidence type="ECO:0000256" key="5">
    <source>
        <dbReference type="ARBA" id="ARBA00022840"/>
    </source>
</evidence>
<dbReference type="GO" id="GO:0005524">
    <property type="term" value="F:ATP binding"/>
    <property type="evidence" value="ECO:0007669"/>
    <property type="project" value="UniProtKB-KW"/>
</dbReference>
<evidence type="ECO:0000256" key="1">
    <source>
        <dbReference type="ARBA" id="ARBA00008276"/>
    </source>
</evidence>
<dbReference type="GO" id="GO:0009793">
    <property type="term" value="P:embryo development ending in seed dormancy"/>
    <property type="evidence" value="ECO:0007669"/>
    <property type="project" value="EnsemblPlants"/>
</dbReference>
<comment type="similarity">
    <text evidence="1">Belongs to the folylpolyglutamate synthase family.</text>
</comment>
<dbReference type="GO" id="GO:0005759">
    <property type="term" value="C:mitochondrial matrix"/>
    <property type="evidence" value="ECO:0007669"/>
    <property type="project" value="EnsemblPlants"/>
</dbReference>
<dbReference type="OMA" id="NLGWRIS"/>
<keyword evidence="6" id="KW-0460">Magnesium</keyword>
<sequence>MGGLRSYYSLTPDSEVPEMGEFMGFMETLKNYERLGVPTGAGTDSEYGFDLGRMRRLLHRLGDPHLKFKAIHIAGTKGKGSTAAFISNILRKEGYSVGCYTSPHLWTLRERISVGRKDEPVSAGDLKNLLSDVRNILNLSLELEQGFLTHFEVLTALAFTLFAQENVDIAVVEAGLGGARDATNVICSSKLAVSIITNIGEEHMAALGGSLESIAIAKSGIIKQGCPVVIGGPFQPHVEHIIRQKAFSENSPVLSATDPRIHAILKGFQGHTDKPYQSCDILIHLEDLQMFIELFNMRLHMLGHHQLQNAVTATCSALCLRNREWRISDESIRAGLEHTYLVGRCQFLTCTEVELLGLSGVSVLIDGAHTEASAECLTKTIRMVYAKASVALVVAMASDKDHVSFAMKMLSGMQPVVVILTEASIAGGNTRVTPSSLLKEAWVSAAQKLAINYYDVDMGNHNDVHYLHRNLREINEPNLLIGCGVGSVKASLKMTCSIVKERGKEEPFLIAVTGSLHIVSVVLSSLT</sequence>
<dbReference type="FunFam" id="3.40.1190.10:FF:000012">
    <property type="entry name" value="Dihydrofolate synthetase"/>
    <property type="match status" value="1"/>
</dbReference>
<dbReference type="SUPFAM" id="SSF53623">
    <property type="entry name" value="MurD-like peptide ligases, catalytic domain"/>
    <property type="match status" value="1"/>
</dbReference>
<keyword evidence="9" id="KW-1185">Reference proteome</keyword>
<feature type="domain" description="Mur ligase central" evidence="7">
    <location>
        <begin position="73"/>
        <end position="316"/>
    </location>
</feature>
<dbReference type="InterPro" id="IPR036615">
    <property type="entry name" value="Mur_ligase_C_dom_sf"/>
</dbReference>
<accession>W1NKV4</accession>